<evidence type="ECO:0000313" key="3">
    <source>
        <dbReference type="Proteomes" id="UP001596116"/>
    </source>
</evidence>
<sequence>MSPRIKKLIGFLFFLPALMLYFFAAAALGELVPNIQLLKAAYYLVAGIAWAFPARLLMVWMERDPSRARGLDG</sequence>
<gene>
    <name evidence="2" type="ORF">ACFMB1_16360</name>
</gene>
<dbReference type="Pfam" id="PF11003">
    <property type="entry name" value="DUF2842"/>
    <property type="match status" value="1"/>
</dbReference>
<dbReference type="Proteomes" id="UP001596116">
    <property type="component" value="Unassembled WGS sequence"/>
</dbReference>
<dbReference type="RefSeq" id="WP_379881626.1">
    <property type="nucleotide sequence ID" value="NZ_JBHPON010000002.1"/>
</dbReference>
<feature type="transmembrane region" description="Helical" evidence="1">
    <location>
        <begin position="40"/>
        <end position="60"/>
    </location>
</feature>
<keyword evidence="1" id="KW-1133">Transmembrane helix</keyword>
<accession>A0ABW1KYG6</accession>
<dbReference type="InterPro" id="IPR021265">
    <property type="entry name" value="DUF2842"/>
</dbReference>
<keyword evidence="1" id="KW-0812">Transmembrane</keyword>
<evidence type="ECO:0000313" key="2">
    <source>
        <dbReference type="EMBL" id="MFC6037130.1"/>
    </source>
</evidence>
<keyword evidence="1" id="KW-0472">Membrane</keyword>
<name>A0ABW1KYG6_9PROT</name>
<comment type="caution">
    <text evidence="2">The sequence shown here is derived from an EMBL/GenBank/DDBJ whole genome shotgun (WGS) entry which is preliminary data.</text>
</comment>
<reference evidence="2 3" key="1">
    <citation type="submission" date="2024-09" db="EMBL/GenBank/DDBJ databases">
        <authorList>
            <person name="Zhang Z.-H."/>
        </authorList>
    </citation>
    <scope>NUCLEOTIDE SEQUENCE [LARGE SCALE GENOMIC DNA]</scope>
    <source>
        <strain evidence="2 3">HHTR114</strain>
    </source>
</reference>
<keyword evidence="3" id="KW-1185">Reference proteome</keyword>
<evidence type="ECO:0000256" key="1">
    <source>
        <dbReference type="SAM" id="Phobius"/>
    </source>
</evidence>
<protein>
    <submittedName>
        <fullName evidence="2">DUF2842 domain-containing protein</fullName>
    </submittedName>
</protein>
<organism evidence="2 3">
    <name type="scientific">Hyphococcus aureus</name>
    <dbReference type="NCBI Taxonomy" id="2666033"/>
    <lineage>
        <taxon>Bacteria</taxon>
        <taxon>Pseudomonadati</taxon>
        <taxon>Pseudomonadota</taxon>
        <taxon>Alphaproteobacteria</taxon>
        <taxon>Parvularculales</taxon>
        <taxon>Parvularculaceae</taxon>
        <taxon>Hyphococcus</taxon>
    </lineage>
</organism>
<proteinExistence type="predicted"/>
<dbReference type="EMBL" id="JBHPON010000002">
    <property type="protein sequence ID" value="MFC6037130.1"/>
    <property type="molecule type" value="Genomic_DNA"/>
</dbReference>